<feature type="chain" id="PRO_5004215617" evidence="9">
    <location>
        <begin position="22"/>
        <end position="443"/>
    </location>
</feature>
<evidence type="ECO:0000256" key="7">
    <source>
        <dbReference type="PROSITE-ProRule" id="PRU00433"/>
    </source>
</evidence>
<feature type="domain" description="Cytochrome c" evidence="10">
    <location>
        <begin position="60"/>
        <end position="171"/>
    </location>
</feature>
<accession>Q2SJ93</accession>
<keyword evidence="6 7" id="KW-0408">Iron</keyword>
<proteinExistence type="predicted"/>
<dbReference type="PROSITE" id="PS51007">
    <property type="entry name" value="CYTC"/>
    <property type="match status" value="2"/>
</dbReference>
<dbReference type="PANTHER" id="PTHR30600">
    <property type="entry name" value="CYTOCHROME C PEROXIDASE-RELATED"/>
    <property type="match status" value="1"/>
</dbReference>
<dbReference type="InterPro" id="IPR051395">
    <property type="entry name" value="Cytochrome_c_Peroxidase/MauG"/>
</dbReference>
<sequence>MLRIKHIAAGVLAALSSVALAASDVYQFTNADRDFIARFSLSALPELPAAPSNKYADNEEAAELGRKLFFDRSLSGNGQISCAQCHNPQLYFTDGLPQSQAIGTTRRSAPSIPGAIYGPWQFWDGRSDSLWAQALSPVEDQNEHGLDRTSAAKIMATEYREEYVKLFGDANDLDAVSGLTLPASPKVAGVAEKNWSQLSAAQQEAVNRVFANMGKAIMAYERKLELPPARFDQFIALLDEKAGEEKLKSVMNEDEIKGMRLFMGKANCASCHNGPLFTNFEFHNIGAPEPDVKMVDMGRYQGVTELTQNEFTCLSPWSDAELEQCEEMAFLKKQGPELVGAFKTPSLRNIAATAPYMQAGQFATLMDVAQHYNKPKPPYYDREQHPSRPHFDIIPLGLTEEELAQLVAFLGSLTSPLPKDDKWWRDPHLEANGDANELASTNQ</sequence>
<evidence type="ECO:0000313" key="11">
    <source>
        <dbReference type="EMBL" id="ABC29281.1"/>
    </source>
</evidence>
<dbReference type="eggNOG" id="COG1858">
    <property type="taxonomic scope" value="Bacteria"/>
</dbReference>
<dbReference type="STRING" id="349521.HCH_02475"/>
<keyword evidence="3 7" id="KW-0479">Metal-binding</keyword>
<dbReference type="SUPFAM" id="SSF46626">
    <property type="entry name" value="Cytochrome c"/>
    <property type="match status" value="2"/>
</dbReference>
<keyword evidence="2 7" id="KW-0349">Heme</keyword>
<dbReference type="GO" id="GO:0009055">
    <property type="term" value="F:electron transfer activity"/>
    <property type="evidence" value="ECO:0007669"/>
    <property type="project" value="InterPro"/>
</dbReference>
<feature type="domain" description="Cytochrome c" evidence="10">
    <location>
        <begin position="253"/>
        <end position="414"/>
    </location>
</feature>
<dbReference type="PANTHER" id="PTHR30600:SF10">
    <property type="entry name" value="BLL6722 PROTEIN"/>
    <property type="match status" value="1"/>
</dbReference>
<keyword evidence="4 9" id="KW-0732">Signal</keyword>
<evidence type="ECO:0000256" key="4">
    <source>
        <dbReference type="ARBA" id="ARBA00022729"/>
    </source>
</evidence>
<evidence type="ECO:0000256" key="8">
    <source>
        <dbReference type="SAM" id="MobiDB-lite"/>
    </source>
</evidence>
<dbReference type="GO" id="GO:0020037">
    <property type="term" value="F:heme binding"/>
    <property type="evidence" value="ECO:0007669"/>
    <property type="project" value="InterPro"/>
</dbReference>
<feature type="signal peptide" evidence="9">
    <location>
        <begin position="1"/>
        <end position="21"/>
    </location>
</feature>
<evidence type="ECO:0000256" key="1">
    <source>
        <dbReference type="ARBA" id="ARBA00004196"/>
    </source>
</evidence>
<evidence type="ECO:0000256" key="2">
    <source>
        <dbReference type="ARBA" id="ARBA00022617"/>
    </source>
</evidence>
<dbReference type="EC" id="1.11.1.5" evidence="11"/>
<keyword evidence="11" id="KW-0575">Peroxidase</keyword>
<dbReference type="InterPro" id="IPR036909">
    <property type="entry name" value="Cyt_c-like_dom_sf"/>
</dbReference>
<dbReference type="KEGG" id="hch:HCH_02475"/>
<dbReference type="Proteomes" id="UP000000238">
    <property type="component" value="Chromosome"/>
</dbReference>
<name>Q2SJ93_HAHCH</name>
<feature type="region of interest" description="Disordered" evidence="8">
    <location>
        <begin position="424"/>
        <end position="443"/>
    </location>
</feature>
<protein>
    <submittedName>
        <fullName evidence="11">Cytochrome c peroxidase</fullName>
        <ecNumber evidence="11">1.11.1.5</ecNumber>
    </submittedName>
</protein>
<evidence type="ECO:0000256" key="5">
    <source>
        <dbReference type="ARBA" id="ARBA00023002"/>
    </source>
</evidence>
<dbReference type="EMBL" id="CP000155">
    <property type="protein sequence ID" value="ABC29281.1"/>
    <property type="molecule type" value="Genomic_DNA"/>
</dbReference>
<evidence type="ECO:0000256" key="6">
    <source>
        <dbReference type="ARBA" id="ARBA00023004"/>
    </source>
</evidence>
<dbReference type="RefSeq" id="WP_011396350.1">
    <property type="nucleotide sequence ID" value="NC_007645.1"/>
</dbReference>
<evidence type="ECO:0000313" key="12">
    <source>
        <dbReference type="Proteomes" id="UP000000238"/>
    </source>
</evidence>
<dbReference type="AlphaFoldDB" id="Q2SJ93"/>
<keyword evidence="12" id="KW-1185">Reference proteome</keyword>
<comment type="subcellular location">
    <subcellularLocation>
        <location evidence="1">Cell envelope</location>
    </subcellularLocation>
</comment>
<evidence type="ECO:0000259" key="10">
    <source>
        <dbReference type="PROSITE" id="PS51007"/>
    </source>
</evidence>
<dbReference type="HOGENOM" id="CLU_034652_3_2_6"/>
<organism evidence="11 12">
    <name type="scientific">Hahella chejuensis (strain KCTC 2396)</name>
    <dbReference type="NCBI Taxonomy" id="349521"/>
    <lineage>
        <taxon>Bacteria</taxon>
        <taxon>Pseudomonadati</taxon>
        <taxon>Pseudomonadota</taxon>
        <taxon>Gammaproteobacteria</taxon>
        <taxon>Oceanospirillales</taxon>
        <taxon>Hahellaceae</taxon>
        <taxon>Hahella</taxon>
    </lineage>
</organism>
<keyword evidence="5 11" id="KW-0560">Oxidoreductase</keyword>
<dbReference type="GO" id="GO:0004130">
    <property type="term" value="F:cytochrome-c peroxidase activity"/>
    <property type="evidence" value="ECO:0007669"/>
    <property type="project" value="UniProtKB-EC"/>
</dbReference>
<dbReference type="GO" id="GO:0030313">
    <property type="term" value="C:cell envelope"/>
    <property type="evidence" value="ECO:0007669"/>
    <property type="project" value="UniProtKB-SubCell"/>
</dbReference>
<dbReference type="InterPro" id="IPR009056">
    <property type="entry name" value="Cyt_c-like_dom"/>
</dbReference>
<dbReference type="OrthoDB" id="9805202at2"/>
<evidence type="ECO:0000256" key="9">
    <source>
        <dbReference type="SAM" id="SignalP"/>
    </source>
</evidence>
<dbReference type="Gene3D" id="1.10.760.10">
    <property type="entry name" value="Cytochrome c-like domain"/>
    <property type="match status" value="2"/>
</dbReference>
<evidence type="ECO:0000256" key="3">
    <source>
        <dbReference type="ARBA" id="ARBA00022723"/>
    </source>
</evidence>
<dbReference type="GO" id="GO:0046872">
    <property type="term" value="F:metal ion binding"/>
    <property type="evidence" value="ECO:0007669"/>
    <property type="project" value="UniProtKB-KW"/>
</dbReference>
<gene>
    <name evidence="11" type="ordered locus">HCH_02475</name>
</gene>
<reference evidence="11 12" key="1">
    <citation type="journal article" date="2005" name="Nucleic Acids Res.">
        <title>Genomic blueprint of Hahella chejuensis, a marine microbe producing an algicidal agent.</title>
        <authorList>
            <person name="Jeong H."/>
            <person name="Yim J.H."/>
            <person name="Lee C."/>
            <person name="Choi S.-H."/>
            <person name="Park Y.K."/>
            <person name="Yoon S.H."/>
            <person name="Hur C.-G."/>
            <person name="Kang H.-Y."/>
            <person name="Kim D."/>
            <person name="Lee H.H."/>
            <person name="Park K.H."/>
            <person name="Park S.-H."/>
            <person name="Park H.-S."/>
            <person name="Lee H.K."/>
            <person name="Oh T.K."/>
            <person name="Kim J.F."/>
        </authorList>
    </citation>
    <scope>NUCLEOTIDE SEQUENCE [LARGE SCALE GENOMIC DNA]</scope>
    <source>
        <strain evidence="11 12">KCTC 2396</strain>
    </source>
</reference>
<dbReference type="Pfam" id="PF03150">
    <property type="entry name" value="CCP_MauG"/>
    <property type="match status" value="1"/>
</dbReference>
<dbReference type="InterPro" id="IPR004852">
    <property type="entry name" value="Di-haem_cyt_c_peroxidsae"/>
</dbReference>